<sequence length="391" mass="44755">MWLLALSKDVPCRFVNLKSTQISVWNSLNQSERRCESLPRSCGKTSALTSEALPRCLLRQTRRLRRPSQAKDRRMARAQSNLRQHSNIAEIEYTTPTPHCGVAFLCMSYNTRMPESDIFVVKSNGARERFSFEKLQNSLKHSGAPDELAQEVSDHIQKEMVNGMTTDDIYKHAFAFLHSRENMTATRYSLRRSLLELGPTGFPFEKFIAEVFKHRGFSTLLDQTVQGKCVDHEVDVVAWNDSKLIMAEAKYHHELAYKSDVKVVLYIKARFDDLYASTFSYDGHTKLDEGWLITNTKFTDKAIQYAECSGVRLMGWNYPAKGNLHQLIEETNLHPITSLTTLTVGQKRLLMENGVVLCESITKEKAKMRELGLNERLIEEAETEAHRLCPI</sequence>
<dbReference type="GO" id="GO:0009307">
    <property type="term" value="P:DNA restriction-modification system"/>
    <property type="evidence" value="ECO:0007669"/>
    <property type="project" value="InterPro"/>
</dbReference>
<dbReference type="InterPro" id="IPR007560">
    <property type="entry name" value="Restrct_endonuc_IV_Mrr"/>
</dbReference>
<gene>
    <name evidence="5" type="ORF">COV91_01930</name>
</gene>
<keyword evidence="2 3" id="KW-0067">ATP-binding</keyword>
<feature type="domain" description="ATP-cone" evidence="4">
    <location>
        <begin position="118"/>
        <end position="199"/>
    </location>
</feature>
<dbReference type="AlphaFoldDB" id="A0A2H0KEJ5"/>
<evidence type="ECO:0000313" key="6">
    <source>
        <dbReference type="Proteomes" id="UP000229342"/>
    </source>
</evidence>
<keyword evidence="1 3" id="KW-0547">Nucleotide-binding</keyword>
<dbReference type="Gene3D" id="3.40.1350.10">
    <property type="match status" value="1"/>
</dbReference>
<dbReference type="InterPro" id="IPR011856">
    <property type="entry name" value="tRNA_endonuc-like_dom_sf"/>
</dbReference>
<dbReference type="GO" id="GO:0003677">
    <property type="term" value="F:DNA binding"/>
    <property type="evidence" value="ECO:0007669"/>
    <property type="project" value="InterPro"/>
</dbReference>
<evidence type="ECO:0000256" key="1">
    <source>
        <dbReference type="ARBA" id="ARBA00022741"/>
    </source>
</evidence>
<dbReference type="Pfam" id="PF04471">
    <property type="entry name" value="Mrr_cat"/>
    <property type="match status" value="1"/>
</dbReference>
<accession>A0A2H0KEJ5</accession>
<dbReference type="PROSITE" id="PS51161">
    <property type="entry name" value="ATP_CONE"/>
    <property type="match status" value="1"/>
</dbReference>
<dbReference type="Pfam" id="PF03477">
    <property type="entry name" value="ATP-cone"/>
    <property type="match status" value="1"/>
</dbReference>
<dbReference type="InterPro" id="IPR005144">
    <property type="entry name" value="ATP-cone_dom"/>
</dbReference>
<reference evidence="5 6" key="1">
    <citation type="submission" date="2017-09" db="EMBL/GenBank/DDBJ databases">
        <title>Depth-based differentiation of microbial function through sediment-hosted aquifers and enrichment of novel symbionts in the deep terrestrial subsurface.</title>
        <authorList>
            <person name="Probst A.J."/>
            <person name="Ladd B."/>
            <person name="Jarett J.K."/>
            <person name="Geller-Mcgrath D.E."/>
            <person name="Sieber C.M."/>
            <person name="Emerson J.B."/>
            <person name="Anantharaman K."/>
            <person name="Thomas B.C."/>
            <person name="Malmstrom R."/>
            <person name="Stieglmeier M."/>
            <person name="Klingl A."/>
            <person name="Woyke T."/>
            <person name="Ryan C.M."/>
            <person name="Banfield J.F."/>
        </authorList>
    </citation>
    <scope>NUCLEOTIDE SEQUENCE [LARGE SCALE GENOMIC DNA]</scope>
    <source>
        <strain evidence="5">CG11_big_fil_rev_8_21_14_0_20_46_11</strain>
    </source>
</reference>
<evidence type="ECO:0000313" key="5">
    <source>
        <dbReference type="EMBL" id="PIQ68814.1"/>
    </source>
</evidence>
<dbReference type="EMBL" id="PCVG01000024">
    <property type="protein sequence ID" value="PIQ68814.1"/>
    <property type="molecule type" value="Genomic_DNA"/>
</dbReference>
<organism evidence="5 6">
    <name type="scientific">Candidatus Taylorbacteria bacterium CG11_big_fil_rev_8_21_14_0_20_46_11</name>
    <dbReference type="NCBI Taxonomy" id="1975025"/>
    <lineage>
        <taxon>Bacteria</taxon>
        <taxon>Candidatus Tayloriibacteriota</taxon>
    </lineage>
</organism>
<dbReference type="GO" id="GO:0005524">
    <property type="term" value="F:ATP binding"/>
    <property type="evidence" value="ECO:0007669"/>
    <property type="project" value="UniProtKB-UniRule"/>
</dbReference>
<proteinExistence type="predicted"/>
<dbReference type="GO" id="GO:0004519">
    <property type="term" value="F:endonuclease activity"/>
    <property type="evidence" value="ECO:0007669"/>
    <property type="project" value="InterPro"/>
</dbReference>
<evidence type="ECO:0000256" key="2">
    <source>
        <dbReference type="ARBA" id="ARBA00022840"/>
    </source>
</evidence>
<dbReference type="InterPro" id="IPR011335">
    <property type="entry name" value="Restrct_endonuc-II-like"/>
</dbReference>
<evidence type="ECO:0000256" key="3">
    <source>
        <dbReference type="PROSITE-ProRule" id="PRU00492"/>
    </source>
</evidence>
<dbReference type="Proteomes" id="UP000229342">
    <property type="component" value="Unassembled WGS sequence"/>
</dbReference>
<dbReference type="SUPFAM" id="SSF52980">
    <property type="entry name" value="Restriction endonuclease-like"/>
    <property type="match status" value="1"/>
</dbReference>
<evidence type="ECO:0000259" key="4">
    <source>
        <dbReference type="PROSITE" id="PS51161"/>
    </source>
</evidence>
<dbReference type="CDD" id="cd22308">
    <property type="entry name" value="Af1548-like"/>
    <property type="match status" value="1"/>
</dbReference>
<comment type="caution">
    <text evidence="5">The sequence shown here is derived from an EMBL/GenBank/DDBJ whole genome shotgun (WGS) entry which is preliminary data.</text>
</comment>
<protein>
    <submittedName>
        <fullName evidence="5">ATPase</fullName>
    </submittedName>
</protein>
<name>A0A2H0KEJ5_9BACT</name>